<protein>
    <submittedName>
        <fullName evidence="2">Helix-turn-helix transcriptional regulator</fullName>
    </submittedName>
</protein>
<feature type="domain" description="HTH cro/C1-type" evidence="1">
    <location>
        <begin position="8"/>
        <end position="62"/>
    </location>
</feature>
<keyword evidence="3" id="KW-1185">Reference proteome</keyword>
<evidence type="ECO:0000313" key="3">
    <source>
        <dbReference type="Proteomes" id="UP000598820"/>
    </source>
</evidence>
<dbReference type="InterPro" id="IPR001387">
    <property type="entry name" value="Cro/C1-type_HTH"/>
</dbReference>
<sequence>MNNLPQRIRKLREFVGYRQHDVADKLGITQFAYSKLERGETRLDIERIEQIADFYGLAPVDLMYKKLTELRLLLVANVKFEEV</sequence>
<dbReference type="Pfam" id="PF01381">
    <property type="entry name" value="HTH_3"/>
    <property type="match status" value="1"/>
</dbReference>
<accession>A0A926XX24</accession>
<proteinExistence type="predicted"/>
<name>A0A926XX24_9BACT</name>
<dbReference type="InterPro" id="IPR010982">
    <property type="entry name" value="Lambda_DNA-bd_dom_sf"/>
</dbReference>
<comment type="caution">
    <text evidence="2">The sequence shown here is derived from an EMBL/GenBank/DDBJ whole genome shotgun (WGS) entry which is preliminary data.</text>
</comment>
<dbReference type="Gene3D" id="1.10.260.40">
    <property type="entry name" value="lambda repressor-like DNA-binding domains"/>
    <property type="match status" value="1"/>
</dbReference>
<organism evidence="2 3">
    <name type="scientific">Spirosoma profusum</name>
    <dbReference type="NCBI Taxonomy" id="2771354"/>
    <lineage>
        <taxon>Bacteria</taxon>
        <taxon>Pseudomonadati</taxon>
        <taxon>Bacteroidota</taxon>
        <taxon>Cytophagia</taxon>
        <taxon>Cytophagales</taxon>
        <taxon>Cytophagaceae</taxon>
        <taxon>Spirosoma</taxon>
    </lineage>
</organism>
<dbReference type="PROSITE" id="PS50943">
    <property type="entry name" value="HTH_CROC1"/>
    <property type="match status" value="1"/>
</dbReference>
<dbReference type="AlphaFoldDB" id="A0A926XX24"/>
<dbReference type="RefSeq" id="WP_190885129.1">
    <property type="nucleotide sequence ID" value="NZ_JACWZY010000001.1"/>
</dbReference>
<evidence type="ECO:0000313" key="2">
    <source>
        <dbReference type="EMBL" id="MBD2699273.1"/>
    </source>
</evidence>
<dbReference type="EMBL" id="JACWZY010000001">
    <property type="protein sequence ID" value="MBD2699273.1"/>
    <property type="molecule type" value="Genomic_DNA"/>
</dbReference>
<dbReference type="SUPFAM" id="SSF47413">
    <property type="entry name" value="lambda repressor-like DNA-binding domains"/>
    <property type="match status" value="1"/>
</dbReference>
<evidence type="ECO:0000259" key="1">
    <source>
        <dbReference type="PROSITE" id="PS50943"/>
    </source>
</evidence>
<reference evidence="2" key="1">
    <citation type="submission" date="2020-09" db="EMBL/GenBank/DDBJ databases">
        <authorList>
            <person name="Kim M.K."/>
        </authorList>
    </citation>
    <scope>NUCLEOTIDE SEQUENCE</scope>
    <source>
        <strain evidence="2">BT702</strain>
    </source>
</reference>
<dbReference type="CDD" id="cd00093">
    <property type="entry name" value="HTH_XRE"/>
    <property type="match status" value="1"/>
</dbReference>
<dbReference type="Proteomes" id="UP000598820">
    <property type="component" value="Unassembled WGS sequence"/>
</dbReference>
<gene>
    <name evidence="2" type="ORF">IC229_01405</name>
</gene>
<dbReference type="SMART" id="SM00530">
    <property type="entry name" value="HTH_XRE"/>
    <property type="match status" value="1"/>
</dbReference>
<dbReference type="GO" id="GO:0003677">
    <property type="term" value="F:DNA binding"/>
    <property type="evidence" value="ECO:0007669"/>
    <property type="project" value="InterPro"/>
</dbReference>